<dbReference type="CDD" id="cd11614">
    <property type="entry name" value="SAF_CpaB_FlgA_like"/>
    <property type="match status" value="1"/>
</dbReference>
<protein>
    <submittedName>
        <fullName evidence="1">Uncharacterized protein</fullName>
    </submittedName>
</protein>
<sequence length="194" mass="19940">MKKSRVYPWKDPRLAIGVLLIAGGGLVGSILLGGESSVPLLRAAAPIAQGSVLTESQFVVAELPARLGEDYLRSGQIPDGAVAAHTIGAGELLSSSAVGTRQGWVDLAIPLLIEPASSVQTGSKVDLWRVKSAGMNASAQARIITRGAILVSVNPHERTAKASAQVRVEPADVPAVLEVLGTQDGIVIAGEAGR</sequence>
<dbReference type="EMBL" id="CP033905">
    <property type="protein sequence ID" value="AZR07539.1"/>
    <property type="molecule type" value="Genomic_DNA"/>
</dbReference>
<dbReference type="Pfam" id="PF08666">
    <property type="entry name" value="SAF"/>
    <property type="match status" value="1"/>
</dbReference>
<dbReference type="Proteomes" id="UP000275951">
    <property type="component" value="Chromosome"/>
</dbReference>
<accession>A0A380MCV8</accession>
<evidence type="ECO:0000313" key="1">
    <source>
        <dbReference type="EMBL" id="AZR07539.1"/>
    </source>
</evidence>
<evidence type="ECO:0000313" key="2">
    <source>
        <dbReference type="Proteomes" id="UP000275951"/>
    </source>
</evidence>
<dbReference type="InterPro" id="IPR013974">
    <property type="entry name" value="SAF"/>
</dbReference>
<reference evidence="1 2" key="1">
    <citation type="submission" date="2018-11" db="EMBL/GenBank/DDBJ databases">
        <title>Multidrug-resistant genes are associated with an 42-kb island TGI1 carrying a complex class 1 integron in a Trueperella pyogenes.</title>
        <authorList>
            <person name="Dong W."/>
        </authorList>
    </citation>
    <scope>NUCLEOTIDE SEQUENCE [LARGE SCALE GENOMIC DNA]</scope>
    <source>
        <strain evidence="1 2">TP4</strain>
    </source>
</reference>
<proteinExistence type="predicted"/>
<dbReference type="AlphaFoldDB" id="A0A380MCV8"/>
<dbReference type="GeneID" id="97530659"/>
<name>A0A380MCV8_9ACTO</name>
<dbReference type="SMART" id="SM00858">
    <property type="entry name" value="SAF"/>
    <property type="match status" value="1"/>
</dbReference>
<gene>
    <name evidence="1" type="ORF">EBQ10_09760</name>
</gene>
<dbReference type="OrthoDB" id="3253985at2"/>
<dbReference type="RefSeq" id="WP_053793216.1">
    <property type="nucleotide sequence ID" value="NZ_CP012649.1"/>
</dbReference>
<organism evidence="1 2">
    <name type="scientific">Trueperella pyogenes</name>
    <dbReference type="NCBI Taxonomy" id="1661"/>
    <lineage>
        <taxon>Bacteria</taxon>
        <taxon>Bacillati</taxon>
        <taxon>Actinomycetota</taxon>
        <taxon>Actinomycetes</taxon>
        <taxon>Actinomycetales</taxon>
        <taxon>Actinomycetaceae</taxon>
        <taxon>Trueperella</taxon>
    </lineage>
</organism>